<dbReference type="Proteomes" id="UP000775547">
    <property type="component" value="Unassembled WGS sequence"/>
</dbReference>
<proteinExistence type="predicted"/>
<dbReference type="AlphaFoldDB" id="A0A9P7G0T0"/>
<organism evidence="1 2">
    <name type="scientific">Asterophora parasitica</name>
    <dbReference type="NCBI Taxonomy" id="117018"/>
    <lineage>
        <taxon>Eukaryota</taxon>
        <taxon>Fungi</taxon>
        <taxon>Dikarya</taxon>
        <taxon>Basidiomycota</taxon>
        <taxon>Agaricomycotina</taxon>
        <taxon>Agaricomycetes</taxon>
        <taxon>Agaricomycetidae</taxon>
        <taxon>Agaricales</taxon>
        <taxon>Tricholomatineae</taxon>
        <taxon>Lyophyllaceae</taxon>
        <taxon>Asterophora</taxon>
    </lineage>
</organism>
<dbReference type="OrthoDB" id="3365698at2759"/>
<accession>A0A9P7G0T0</accession>
<sequence length="241" mass="27877">MRPEAWARLSVLDLSGASITDGFFLRQLLIHCEQLTELFSTVPSLSGIFGRDISLRHLKSLRLESIEHPWVFRSLFTPALSKLNIDFKYESSFDLAAACHMIASSGCSIIDFTCSWSGEVHEDYPYLPDPCEVFMVIPAARRVLIQYIWLDLDVARNLASGEILPRVEQVEWPMDSPFDYEWMIEKRAEWELETYGRLVLKEYWSPVMMETDEIFSLTDLRAMDIRFADLGEKYGISIGEW</sequence>
<evidence type="ECO:0000313" key="1">
    <source>
        <dbReference type="EMBL" id="KAG5640684.1"/>
    </source>
</evidence>
<keyword evidence="2" id="KW-1185">Reference proteome</keyword>
<evidence type="ECO:0000313" key="2">
    <source>
        <dbReference type="Proteomes" id="UP000775547"/>
    </source>
</evidence>
<name>A0A9P7G0T0_9AGAR</name>
<reference evidence="1" key="2">
    <citation type="submission" date="2021-10" db="EMBL/GenBank/DDBJ databases">
        <title>Phylogenomics reveals ancestral predisposition of the termite-cultivated fungus Termitomyces towards a domesticated lifestyle.</title>
        <authorList>
            <person name="Auxier B."/>
            <person name="Grum-Grzhimaylo A."/>
            <person name="Cardenas M.E."/>
            <person name="Lodge J.D."/>
            <person name="Laessoe T."/>
            <person name="Pedersen O."/>
            <person name="Smith M.E."/>
            <person name="Kuyper T.W."/>
            <person name="Franco-Molano E.A."/>
            <person name="Baroni T.J."/>
            <person name="Aanen D.K."/>
        </authorList>
    </citation>
    <scope>NUCLEOTIDE SEQUENCE</scope>
    <source>
        <strain evidence="1">AP01</strain>
        <tissue evidence="1">Mycelium</tissue>
    </source>
</reference>
<comment type="caution">
    <text evidence="1">The sequence shown here is derived from an EMBL/GenBank/DDBJ whole genome shotgun (WGS) entry which is preliminary data.</text>
</comment>
<reference evidence="1" key="1">
    <citation type="submission" date="2020-07" db="EMBL/GenBank/DDBJ databases">
        <authorList>
            <person name="Nieuwenhuis M."/>
            <person name="Van De Peppel L.J.J."/>
        </authorList>
    </citation>
    <scope>NUCLEOTIDE SEQUENCE</scope>
    <source>
        <strain evidence="1">AP01</strain>
        <tissue evidence="1">Mycelium</tissue>
    </source>
</reference>
<dbReference type="SUPFAM" id="SSF52047">
    <property type="entry name" value="RNI-like"/>
    <property type="match status" value="1"/>
</dbReference>
<protein>
    <submittedName>
        <fullName evidence="1">Uncharacterized protein</fullName>
    </submittedName>
</protein>
<gene>
    <name evidence="1" type="ORF">DXG03_007538</name>
</gene>
<dbReference type="EMBL" id="JABCKV010000564">
    <property type="protein sequence ID" value="KAG5640684.1"/>
    <property type="molecule type" value="Genomic_DNA"/>
</dbReference>